<evidence type="ECO:0008006" key="3">
    <source>
        <dbReference type="Google" id="ProtNLM"/>
    </source>
</evidence>
<evidence type="ECO:0000313" key="1">
    <source>
        <dbReference type="EMBL" id="OGM04573.1"/>
    </source>
</evidence>
<dbReference type="EMBL" id="MGFK01000010">
    <property type="protein sequence ID" value="OGM04573.1"/>
    <property type="molecule type" value="Genomic_DNA"/>
</dbReference>
<accession>A0A1F7WNZ2</accession>
<protein>
    <recommendedName>
        <fullName evidence="3">Addiction module toxin RelE</fullName>
    </recommendedName>
</protein>
<comment type="caution">
    <text evidence="1">The sequence shown here is derived from an EMBL/GenBank/DDBJ whole genome shotgun (WGS) entry which is preliminary data.</text>
</comment>
<dbReference type="Proteomes" id="UP000177091">
    <property type="component" value="Unassembled WGS sequence"/>
</dbReference>
<gene>
    <name evidence="1" type="ORF">A2112_00910</name>
</gene>
<dbReference type="InterPro" id="IPR009241">
    <property type="entry name" value="HigB-like"/>
</dbReference>
<evidence type="ECO:0000313" key="2">
    <source>
        <dbReference type="Proteomes" id="UP000177091"/>
    </source>
</evidence>
<dbReference type="Pfam" id="PF05973">
    <property type="entry name" value="Gp49"/>
    <property type="match status" value="1"/>
</dbReference>
<sequence>MPSGEWNIVYYESLSGDIPVYDFIENLSPTAKSKVSNTFDLLAEHGIKLGLPHVKKVTGTKLWELRILGGDSIRVFYVATSGRTFLMLHGFIKKSQKAPKKEIKIAIARLKEYKSRES</sequence>
<reference evidence="1 2" key="1">
    <citation type="journal article" date="2016" name="Nat. Commun.">
        <title>Thousands of microbial genomes shed light on interconnected biogeochemical processes in an aquifer system.</title>
        <authorList>
            <person name="Anantharaman K."/>
            <person name="Brown C.T."/>
            <person name="Hug L.A."/>
            <person name="Sharon I."/>
            <person name="Castelle C.J."/>
            <person name="Probst A.J."/>
            <person name="Thomas B.C."/>
            <person name="Singh A."/>
            <person name="Wilkins M.J."/>
            <person name="Karaoz U."/>
            <person name="Brodie E.L."/>
            <person name="Williams K.H."/>
            <person name="Hubbard S.S."/>
            <person name="Banfield J.F."/>
        </authorList>
    </citation>
    <scope>NUCLEOTIDE SEQUENCE [LARGE SCALE GENOMIC DNA]</scope>
</reference>
<dbReference type="AlphaFoldDB" id="A0A1F7WNZ2"/>
<name>A0A1F7WNZ2_9BACT</name>
<organism evidence="1 2">
    <name type="scientific">Candidatus Woesebacteria bacterium GWA1_42_12</name>
    <dbReference type="NCBI Taxonomy" id="1802472"/>
    <lineage>
        <taxon>Bacteria</taxon>
        <taxon>Candidatus Woeseibacteriota</taxon>
    </lineage>
</organism>
<proteinExistence type="predicted"/>